<keyword evidence="4 8" id="KW-0812">Transmembrane</keyword>
<evidence type="ECO:0000256" key="3">
    <source>
        <dbReference type="ARBA" id="ARBA00022475"/>
    </source>
</evidence>
<dbReference type="GO" id="GO:0042121">
    <property type="term" value="P:alginic acid biosynthetic process"/>
    <property type="evidence" value="ECO:0007669"/>
    <property type="project" value="InterPro"/>
</dbReference>
<dbReference type="EC" id="2.3.1.-" evidence="9"/>
<sequence>MVFSSLVFLFIFLPLIVLMYYISPKRYRNLTLLVGSLIFYGYGGVRFLIVVLLSIILNYCFGVLVHEYRLYKIKKRLVLILAVVVNLVILAYFKYFNFFVDNYNALFGESYVFSKVIMPIGISFFTFQALSYVIDVYNGDKFQRKITDLALYIVLFPQLIAGPIVRYRDVASQINKRDENINDFGEGVERFILGLGKKVLIANILGEVANDTFEAESISVMLSWVGIIAYTFQIYYDFSGYSDMAIGLGKMFGFTFLENFSYPYISKSITEFWRRWHISLGTWFRDYVYIPLGGSRHGAFRTGINLFIVWLFTGFWHGASWTFVIWGLYFGFIIGIEKAFLMKVLNVMPNMLRIMYTMVIVIIGWVLFRSEDLDSMMNYLMDMFGASSNSLYNARDFFYIANYRYEFILGFLFMTPLVRNTIIKLENSSIKAVSAFFSIVFTPLVLIVILYMVVMTLTNTGFNPFIYFRF</sequence>
<comment type="caution">
    <text evidence="9">The sequence shown here is derived from an EMBL/GenBank/DDBJ whole genome shotgun (WGS) entry which is preliminary data.</text>
</comment>
<evidence type="ECO:0000313" key="10">
    <source>
        <dbReference type="Proteomes" id="UP000036756"/>
    </source>
</evidence>
<dbReference type="InterPro" id="IPR004299">
    <property type="entry name" value="MBOAT_fam"/>
</dbReference>
<dbReference type="InterPro" id="IPR051085">
    <property type="entry name" value="MB_O-acyltransferase"/>
</dbReference>
<dbReference type="Proteomes" id="UP000036756">
    <property type="component" value="Unassembled WGS sequence"/>
</dbReference>
<evidence type="ECO:0000256" key="1">
    <source>
        <dbReference type="ARBA" id="ARBA00004651"/>
    </source>
</evidence>
<dbReference type="Pfam" id="PF03062">
    <property type="entry name" value="MBOAT"/>
    <property type="match status" value="1"/>
</dbReference>
<reference evidence="9 10" key="1">
    <citation type="submission" date="2015-06" db="EMBL/GenBank/DDBJ databases">
        <title>Draft genome sequence of the purine-degrading Clostridium cylindrosporum HC-1 (DSM 605).</title>
        <authorList>
            <person name="Poehlein A."/>
            <person name="Schiel-Bengelsdorf B."/>
            <person name="Bengelsdorf F."/>
            <person name="Daniel R."/>
            <person name="Duerre P."/>
        </authorList>
    </citation>
    <scope>NUCLEOTIDE SEQUENCE [LARGE SCALE GENOMIC DNA]</scope>
    <source>
        <strain evidence="9 10">DSM 605</strain>
    </source>
</reference>
<evidence type="ECO:0000256" key="8">
    <source>
        <dbReference type="SAM" id="Phobius"/>
    </source>
</evidence>
<comment type="subcellular location">
    <subcellularLocation>
        <location evidence="1">Cell membrane</location>
        <topology evidence="1">Multi-pass membrane protein</topology>
    </subcellularLocation>
</comment>
<comment type="similarity">
    <text evidence="2 7">Belongs to the membrane-bound acyltransferase family.</text>
</comment>
<feature type="transmembrane region" description="Helical" evidence="8">
    <location>
        <begin position="77"/>
        <end position="96"/>
    </location>
</feature>
<feature type="transmembrane region" description="Helical" evidence="8">
    <location>
        <begin position="323"/>
        <end position="340"/>
    </location>
</feature>
<protein>
    <submittedName>
        <fullName evidence="9">Putative alginate O-acetylase AlgI</fullName>
        <ecNumber evidence="9">2.3.1.-</ecNumber>
    </submittedName>
</protein>
<dbReference type="EMBL" id="LFVU01000004">
    <property type="protein sequence ID" value="KMT22864.1"/>
    <property type="molecule type" value="Genomic_DNA"/>
</dbReference>
<keyword evidence="10" id="KW-1185">Reference proteome</keyword>
<evidence type="ECO:0000313" key="9">
    <source>
        <dbReference type="EMBL" id="KMT22864.1"/>
    </source>
</evidence>
<feature type="transmembrane region" description="Helical" evidence="8">
    <location>
        <begin position="7"/>
        <end position="23"/>
    </location>
</feature>
<evidence type="ECO:0000256" key="2">
    <source>
        <dbReference type="ARBA" id="ARBA00010323"/>
    </source>
</evidence>
<proteinExistence type="inferred from homology"/>
<feature type="transmembrane region" description="Helical" evidence="8">
    <location>
        <begin position="352"/>
        <end position="368"/>
    </location>
</feature>
<accession>A0A0J8DF23</accession>
<dbReference type="PANTHER" id="PTHR13285:SF18">
    <property type="entry name" value="PROTEIN-CYSTEINE N-PALMITOYLTRANSFERASE RASP"/>
    <property type="match status" value="1"/>
</dbReference>
<dbReference type="OrthoDB" id="9805788at2"/>
<dbReference type="RefSeq" id="WP_048569595.1">
    <property type="nucleotide sequence ID" value="NZ_LFVU01000004.1"/>
</dbReference>
<keyword evidence="5 8" id="KW-1133">Transmembrane helix</keyword>
<dbReference type="PIRSF" id="PIRSF016636">
    <property type="entry name" value="AlgI_DltB"/>
    <property type="match status" value="1"/>
</dbReference>
<dbReference type="GO" id="GO:0005886">
    <property type="term" value="C:plasma membrane"/>
    <property type="evidence" value="ECO:0007669"/>
    <property type="project" value="UniProtKB-SubCell"/>
</dbReference>
<keyword evidence="7 9" id="KW-0808">Transferase</keyword>
<evidence type="ECO:0000256" key="4">
    <source>
        <dbReference type="ARBA" id="ARBA00022692"/>
    </source>
</evidence>
<evidence type="ECO:0000256" key="7">
    <source>
        <dbReference type="PIRNR" id="PIRNR016636"/>
    </source>
</evidence>
<feature type="transmembrane region" description="Helical" evidence="8">
    <location>
        <begin position="116"/>
        <end position="137"/>
    </location>
</feature>
<dbReference type="AlphaFoldDB" id="A0A0J8DF23"/>
<feature type="transmembrane region" description="Helical" evidence="8">
    <location>
        <begin position="43"/>
        <end position="65"/>
    </location>
</feature>
<dbReference type="InterPro" id="IPR028362">
    <property type="entry name" value="AlgI"/>
</dbReference>
<dbReference type="PIRSF" id="PIRSF500217">
    <property type="entry name" value="AlgI"/>
    <property type="match status" value="1"/>
</dbReference>
<dbReference type="STRING" id="1121307.CLCY_5c01030"/>
<keyword evidence="3 7" id="KW-1003">Cell membrane</keyword>
<dbReference type="PANTHER" id="PTHR13285">
    <property type="entry name" value="ACYLTRANSFERASE"/>
    <property type="match status" value="1"/>
</dbReference>
<dbReference type="InterPro" id="IPR024194">
    <property type="entry name" value="Ac/AlaTfrase_AlgI/DltB"/>
</dbReference>
<dbReference type="GO" id="GO:0016746">
    <property type="term" value="F:acyltransferase activity"/>
    <property type="evidence" value="ECO:0007669"/>
    <property type="project" value="UniProtKB-KW"/>
</dbReference>
<name>A0A0J8DF23_CLOCY</name>
<organism evidence="9 10">
    <name type="scientific">Clostridium cylindrosporum DSM 605</name>
    <dbReference type="NCBI Taxonomy" id="1121307"/>
    <lineage>
        <taxon>Bacteria</taxon>
        <taxon>Bacillati</taxon>
        <taxon>Bacillota</taxon>
        <taxon>Clostridia</taxon>
        <taxon>Eubacteriales</taxon>
        <taxon>Clostridiaceae</taxon>
        <taxon>Clostridium</taxon>
    </lineage>
</organism>
<keyword evidence="7 9" id="KW-0012">Acyltransferase</keyword>
<gene>
    <name evidence="9" type="primary">algI</name>
    <name evidence="9" type="ORF">CLCY_5c01030</name>
</gene>
<keyword evidence="6 7" id="KW-0472">Membrane</keyword>
<feature type="transmembrane region" description="Helical" evidence="8">
    <location>
        <begin position="430"/>
        <end position="454"/>
    </location>
</feature>
<dbReference type="PATRIC" id="fig|1121307.3.peg.2037"/>
<evidence type="ECO:0000256" key="6">
    <source>
        <dbReference type="ARBA" id="ARBA00023136"/>
    </source>
</evidence>
<evidence type="ECO:0000256" key="5">
    <source>
        <dbReference type="ARBA" id="ARBA00022989"/>
    </source>
</evidence>
<feature type="transmembrane region" description="Helical" evidence="8">
    <location>
        <begin position="218"/>
        <end position="236"/>
    </location>
</feature>
<feature type="transmembrane region" description="Helical" evidence="8">
    <location>
        <begin position="397"/>
        <end position="418"/>
    </location>
</feature>